<dbReference type="SMART" id="SM01178">
    <property type="entry name" value="DUF4217"/>
    <property type="match status" value="1"/>
</dbReference>
<feature type="non-terminal residue" evidence="7">
    <location>
        <position position="1"/>
    </location>
</feature>
<evidence type="ECO:0000256" key="5">
    <source>
        <dbReference type="SAM" id="MobiDB-lite"/>
    </source>
</evidence>
<sequence>CEYGGLICTDLIARGVDIPNVHLIIQVDPPQQSEFFIHRVGRTARMGRSGHALVFLRSHELDYLDLLRVKKVPIVSQPNQWDVRCPLLKDMSIARPSKIKSNATSVDQFLDDSSPPPPPSPSLSLPSSLLTPEEELTLTLQDLTKQDRDILVKGGRAFVAYIRAYSNHECLYIFRLRKLNAGKLANAMGLLYVQFPILLYTPHTSHMQYYVFILLLSKEKCRIKEREKLQHMLEARKRKRQQRREHKEKLQKIAESQTTDTKKKSQRELNMWNKEEKMLNLMDVGLINEQQYLKSAKHK</sequence>
<dbReference type="PANTHER" id="PTHR47959">
    <property type="entry name" value="ATP-DEPENDENT RNA HELICASE RHLE-RELATED"/>
    <property type="match status" value="1"/>
</dbReference>
<dbReference type="GO" id="GO:0005524">
    <property type="term" value="F:ATP binding"/>
    <property type="evidence" value="ECO:0007669"/>
    <property type="project" value="UniProtKB-KW"/>
</dbReference>
<dbReference type="Pfam" id="PF00271">
    <property type="entry name" value="Helicase_C"/>
    <property type="match status" value="1"/>
</dbReference>
<feature type="domain" description="Helicase C-terminal" evidence="6">
    <location>
        <begin position="1"/>
        <end position="92"/>
    </location>
</feature>
<proteinExistence type="predicted"/>
<evidence type="ECO:0000256" key="3">
    <source>
        <dbReference type="ARBA" id="ARBA00022806"/>
    </source>
</evidence>
<dbReference type="GO" id="GO:0003724">
    <property type="term" value="F:RNA helicase activity"/>
    <property type="evidence" value="ECO:0007669"/>
    <property type="project" value="TreeGrafter"/>
</dbReference>
<dbReference type="AlphaFoldDB" id="X6NAF9"/>
<dbReference type="PROSITE" id="PS51194">
    <property type="entry name" value="HELICASE_CTER"/>
    <property type="match status" value="1"/>
</dbReference>
<name>X6NAF9_RETFI</name>
<dbReference type="EMBL" id="ASPP01010407">
    <property type="protein sequence ID" value="ETO22863.1"/>
    <property type="molecule type" value="Genomic_DNA"/>
</dbReference>
<dbReference type="Pfam" id="PF13959">
    <property type="entry name" value="CTE_SPB4"/>
    <property type="match status" value="1"/>
</dbReference>
<evidence type="ECO:0000313" key="7">
    <source>
        <dbReference type="EMBL" id="ETO22863.1"/>
    </source>
</evidence>
<dbReference type="GO" id="GO:0005829">
    <property type="term" value="C:cytosol"/>
    <property type="evidence" value="ECO:0007669"/>
    <property type="project" value="TreeGrafter"/>
</dbReference>
<comment type="caution">
    <text evidence="7">The sequence shown here is derived from an EMBL/GenBank/DDBJ whole genome shotgun (WGS) entry which is preliminary data.</text>
</comment>
<accession>X6NAF9</accession>
<dbReference type="Proteomes" id="UP000023152">
    <property type="component" value="Unassembled WGS sequence"/>
</dbReference>
<dbReference type="OrthoDB" id="7396459at2759"/>
<dbReference type="CDD" id="cd18787">
    <property type="entry name" value="SF2_C_DEAD"/>
    <property type="match status" value="1"/>
</dbReference>
<dbReference type="PANTHER" id="PTHR47959:SF1">
    <property type="entry name" value="ATP-DEPENDENT RNA HELICASE DBPA"/>
    <property type="match status" value="1"/>
</dbReference>
<evidence type="ECO:0000256" key="2">
    <source>
        <dbReference type="ARBA" id="ARBA00022801"/>
    </source>
</evidence>
<feature type="region of interest" description="Disordered" evidence="5">
    <location>
        <begin position="105"/>
        <end position="127"/>
    </location>
</feature>
<evidence type="ECO:0000313" key="8">
    <source>
        <dbReference type="Proteomes" id="UP000023152"/>
    </source>
</evidence>
<evidence type="ECO:0000259" key="6">
    <source>
        <dbReference type="PROSITE" id="PS51194"/>
    </source>
</evidence>
<keyword evidence="3" id="KW-0347">Helicase</keyword>
<keyword evidence="1" id="KW-0547">Nucleotide-binding</keyword>
<reference evidence="7 8" key="1">
    <citation type="journal article" date="2013" name="Curr. Biol.">
        <title>The Genome of the Foraminiferan Reticulomyxa filosa.</title>
        <authorList>
            <person name="Glockner G."/>
            <person name="Hulsmann N."/>
            <person name="Schleicher M."/>
            <person name="Noegel A.A."/>
            <person name="Eichinger L."/>
            <person name="Gallinger C."/>
            <person name="Pawlowski J."/>
            <person name="Sierra R."/>
            <person name="Euteneuer U."/>
            <person name="Pillet L."/>
            <person name="Moustafa A."/>
            <person name="Platzer M."/>
            <person name="Groth M."/>
            <person name="Szafranski K."/>
            <person name="Schliwa M."/>
        </authorList>
    </citation>
    <scope>NUCLEOTIDE SEQUENCE [LARGE SCALE GENOMIC DNA]</scope>
</reference>
<evidence type="ECO:0000256" key="1">
    <source>
        <dbReference type="ARBA" id="ARBA00022741"/>
    </source>
</evidence>
<gene>
    <name evidence="7" type="ORF">RFI_14331</name>
</gene>
<keyword evidence="4" id="KW-0067">ATP-binding</keyword>
<keyword evidence="8" id="KW-1185">Reference proteome</keyword>
<dbReference type="InterPro" id="IPR027417">
    <property type="entry name" value="P-loop_NTPase"/>
</dbReference>
<dbReference type="SUPFAM" id="SSF52540">
    <property type="entry name" value="P-loop containing nucleoside triphosphate hydrolases"/>
    <property type="match status" value="1"/>
</dbReference>
<protein>
    <recommendedName>
        <fullName evidence="6">Helicase C-terminal domain-containing protein</fullName>
    </recommendedName>
</protein>
<dbReference type="Gene3D" id="3.40.50.300">
    <property type="entry name" value="P-loop containing nucleotide triphosphate hydrolases"/>
    <property type="match status" value="1"/>
</dbReference>
<feature type="region of interest" description="Disordered" evidence="5">
    <location>
        <begin position="236"/>
        <end position="268"/>
    </location>
</feature>
<dbReference type="InterPro" id="IPR050079">
    <property type="entry name" value="DEAD_box_RNA_helicase"/>
</dbReference>
<keyword evidence="2" id="KW-0378">Hydrolase</keyword>
<dbReference type="GO" id="GO:0016787">
    <property type="term" value="F:hydrolase activity"/>
    <property type="evidence" value="ECO:0007669"/>
    <property type="project" value="UniProtKB-KW"/>
</dbReference>
<dbReference type="InterPro" id="IPR025313">
    <property type="entry name" value="SPB4-like_CTE"/>
</dbReference>
<dbReference type="OMA" id="RELCRIK"/>
<dbReference type="InterPro" id="IPR001650">
    <property type="entry name" value="Helicase_C-like"/>
</dbReference>
<organism evidence="7 8">
    <name type="scientific">Reticulomyxa filosa</name>
    <dbReference type="NCBI Taxonomy" id="46433"/>
    <lineage>
        <taxon>Eukaryota</taxon>
        <taxon>Sar</taxon>
        <taxon>Rhizaria</taxon>
        <taxon>Retaria</taxon>
        <taxon>Foraminifera</taxon>
        <taxon>Monothalamids</taxon>
        <taxon>Reticulomyxidae</taxon>
        <taxon>Reticulomyxa</taxon>
    </lineage>
</organism>
<evidence type="ECO:0000256" key="4">
    <source>
        <dbReference type="ARBA" id="ARBA00022840"/>
    </source>
</evidence>